<evidence type="ECO:0000313" key="2">
    <source>
        <dbReference type="EMBL" id="EOB09149.1"/>
    </source>
</evidence>
<organism evidence="2 3">
    <name type="scientific">Anas platyrhynchos</name>
    <name type="common">Mallard</name>
    <name type="synonym">Anas boschas</name>
    <dbReference type="NCBI Taxonomy" id="8839"/>
    <lineage>
        <taxon>Eukaryota</taxon>
        <taxon>Metazoa</taxon>
        <taxon>Chordata</taxon>
        <taxon>Craniata</taxon>
        <taxon>Vertebrata</taxon>
        <taxon>Euteleostomi</taxon>
        <taxon>Archelosauria</taxon>
        <taxon>Archosauria</taxon>
        <taxon>Dinosauria</taxon>
        <taxon>Saurischia</taxon>
        <taxon>Theropoda</taxon>
        <taxon>Coelurosauria</taxon>
        <taxon>Aves</taxon>
        <taxon>Neognathae</taxon>
        <taxon>Galloanserae</taxon>
        <taxon>Anseriformes</taxon>
        <taxon>Anatidae</taxon>
        <taxon>Anatinae</taxon>
        <taxon>Anas</taxon>
    </lineage>
</organism>
<evidence type="ECO:0000256" key="1">
    <source>
        <dbReference type="SAM" id="MobiDB-lite"/>
    </source>
</evidence>
<protein>
    <submittedName>
        <fullName evidence="2">Uncharacterized protein</fullName>
    </submittedName>
</protein>
<dbReference type="AlphaFoldDB" id="R0LTM4"/>
<name>R0LTM4_ANAPL</name>
<proteinExistence type="predicted"/>
<sequence>MSVKHKMQKASVGFGAAFTECSTEKESESPQGSERPPKVAQRGCVRRSSAITKKCPRCIAQRGIPLSFILQFRENTRPSQRALSNFAYRAAVFSSAVQTGEFKAVQQT</sequence>
<gene>
    <name evidence="2" type="ORF">Anapl_05293</name>
</gene>
<dbReference type="EMBL" id="KB742386">
    <property type="protein sequence ID" value="EOB09149.1"/>
    <property type="molecule type" value="Genomic_DNA"/>
</dbReference>
<evidence type="ECO:0000313" key="3">
    <source>
        <dbReference type="Proteomes" id="UP000296049"/>
    </source>
</evidence>
<accession>R0LTM4</accession>
<keyword evidence="3" id="KW-1185">Reference proteome</keyword>
<feature type="region of interest" description="Disordered" evidence="1">
    <location>
        <begin position="23"/>
        <end position="45"/>
    </location>
</feature>
<dbReference type="Proteomes" id="UP000296049">
    <property type="component" value="Unassembled WGS sequence"/>
</dbReference>
<reference evidence="3" key="1">
    <citation type="journal article" date="2013" name="Nat. Genet.">
        <title>The duck genome and transcriptome provide insight into an avian influenza virus reservoir species.</title>
        <authorList>
            <person name="Huang Y."/>
            <person name="Li Y."/>
            <person name="Burt D.W."/>
            <person name="Chen H."/>
            <person name="Zhang Y."/>
            <person name="Qian W."/>
            <person name="Kim H."/>
            <person name="Gan S."/>
            <person name="Zhao Y."/>
            <person name="Li J."/>
            <person name="Yi K."/>
            <person name="Feng H."/>
            <person name="Zhu P."/>
            <person name="Li B."/>
            <person name="Liu Q."/>
            <person name="Fairley S."/>
            <person name="Magor K.E."/>
            <person name="Du Z."/>
            <person name="Hu X."/>
            <person name="Goodman L."/>
            <person name="Tafer H."/>
            <person name="Vignal A."/>
            <person name="Lee T."/>
            <person name="Kim K.W."/>
            <person name="Sheng Z."/>
            <person name="An Y."/>
            <person name="Searle S."/>
            <person name="Herrero J."/>
            <person name="Groenen M.A."/>
            <person name="Crooijmans R.P."/>
            <person name="Faraut T."/>
            <person name="Cai Q."/>
            <person name="Webster R.G."/>
            <person name="Aldridge J.R."/>
            <person name="Warren W.C."/>
            <person name="Bartschat S."/>
            <person name="Kehr S."/>
            <person name="Marz M."/>
            <person name="Stadler P.F."/>
            <person name="Smith J."/>
            <person name="Kraus R.H."/>
            <person name="Zhao Y."/>
            <person name="Ren L."/>
            <person name="Fei J."/>
            <person name="Morisson M."/>
            <person name="Kaiser P."/>
            <person name="Griffin D.K."/>
            <person name="Rao M."/>
            <person name="Pitel F."/>
            <person name="Wang J."/>
            <person name="Li N."/>
        </authorList>
    </citation>
    <scope>NUCLEOTIDE SEQUENCE [LARGE SCALE GENOMIC DNA]</scope>
</reference>